<keyword evidence="3" id="KW-0812">Transmembrane</keyword>
<evidence type="ECO:0000256" key="2">
    <source>
        <dbReference type="ARBA" id="ARBA00022525"/>
    </source>
</evidence>
<keyword evidence="2" id="KW-0964">Secreted</keyword>
<gene>
    <name evidence="4" type="ORF">C7B47_14000</name>
</gene>
<keyword evidence="3" id="KW-1133">Transmembrane helix</keyword>
<comment type="caution">
    <text evidence="4">The sequence shown here is derived from an EMBL/GenBank/DDBJ whole genome shotgun (WGS) entry which is preliminary data.</text>
</comment>
<evidence type="ECO:0000313" key="4">
    <source>
        <dbReference type="EMBL" id="PSR24784.1"/>
    </source>
</evidence>
<feature type="transmembrane region" description="Helical" evidence="3">
    <location>
        <begin position="27"/>
        <end position="51"/>
    </location>
</feature>
<evidence type="ECO:0000256" key="1">
    <source>
        <dbReference type="ARBA" id="ARBA00004613"/>
    </source>
</evidence>
<dbReference type="EMBL" id="PXYX01000043">
    <property type="protein sequence ID" value="PSR24784.1"/>
    <property type="molecule type" value="Genomic_DNA"/>
</dbReference>
<evidence type="ECO:0000313" key="5">
    <source>
        <dbReference type="Proteomes" id="UP000242705"/>
    </source>
</evidence>
<dbReference type="InterPro" id="IPR020038">
    <property type="entry name" value="Circ_bacteriocin"/>
</dbReference>
<dbReference type="GO" id="GO:0005576">
    <property type="term" value="C:extracellular region"/>
    <property type="evidence" value="ECO:0007669"/>
    <property type="project" value="UniProtKB-SubCell"/>
</dbReference>
<dbReference type="Pfam" id="PF09221">
    <property type="entry name" value="Bacteriocin_IId"/>
    <property type="match status" value="1"/>
</dbReference>
<dbReference type="InterPro" id="IPR009086">
    <property type="entry name" value="Bacteriocin_AS48"/>
</dbReference>
<dbReference type="AlphaFoldDB" id="A0A2T2WRB3"/>
<dbReference type="NCBIfam" id="TIGR03651">
    <property type="entry name" value="circ_ocin_uber"/>
    <property type="match status" value="1"/>
</dbReference>
<organism evidence="4 5">
    <name type="scientific">Sulfobacillus thermosulfidooxidans</name>
    <dbReference type="NCBI Taxonomy" id="28034"/>
    <lineage>
        <taxon>Bacteria</taxon>
        <taxon>Bacillati</taxon>
        <taxon>Bacillota</taxon>
        <taxon>Clostridia</taxon>
        <taxon>Eubacteriales</taxon>
        <taxon>Clostridiales Family XVII. Incertae Sedis</taxon>
        <taxon>Sulfobacillus</taxon>
    </lineage>
</organism>
<evidence type="ECO:0000256" key="3">
    <source>
        <dbReference type="SAM" id="Phobius"/>
    </source>
</evidence>
<reference evidence="4 5" key="1">
    <citation type="journal article" date="2014" name="BMC Genomics">
        <title>Comparison of environmental and isolate Sulfobacillus genomes reveals diverse carbon, sulfur, nitrogen, and hydrogen metabolisms.</title>
        <authorList>
            <person name="Justice N.B."/>
            <person name="Norman A."/>
            <person name="Brown C.T."/>
            <person name="Singh A."/>
            <person name="Thomas B.C."/>
            <person name="Banfield J.F."/>
        </authorList>
    </citation>
    <scope>NUCLEOTIDE SEQUENCE [LARGE SCALE GENOMIC DNA]</scope>
    <source>
        <strain evidence="4">AMDSBA5</strain>
    </source>
</reference>
<keyword evidence="3" id="KW-0472">Membrane</keyword>
<protein>
    <submittedName>
        <fullName evidence="4">Circular bacteriocin, circularin A/uberolysin family</fullName>
    </submittedName>
</protein>
<sequence>MMIMLVIGTLGVSRALATTIVSIVLHGSAMITIILAITSLLSGGVDTILTLGWTGFIDSVKEVAVEKGLPGAIAW</sequence>
<proteinExistence type="predicted"/>
<accession>A0A2T2WRB3</accession>
<name>A0A2T2WRB3_SULTH</name>
<dbReference type="Proteomes" id="UP000242705">
    <property type="component" value="Unassembled WGS sequence"/>
</dbReference>
<comment type="subcellular location">
    <subcellularLocation>
        <location evidence="1">Secreted</location>
    </subcellularLocation>
</comment>
<dbReference type="Gene3D" id="1.20.225.10">
    <property type="entry name" value="Bacteriocin AS-48"/>
    <property type="match status" value="1"/>
</dbReference>